<proteinExistence type="inferred from homology"/>
<feature type="region of interest" description="Regulatory domain" evidence="14">
    <location>
        <begin position="394"/>
        <end position="514"/>
    </location>
</feature>
<sequence>MSSNDRVIIFDTTLRDGEQSPGASMTGEEKLRIARALERLKVDVIEAGFAIASPGDFAAVKLVADHIKDSTVCSLARAVDADIERAAEALAGANAGRIHTFIATSPIHMQYKLRMQPEQVVEQAVRAVSKARSLCGDVEFSCEDAGRSEIDFLCRIIEAAIDAGARTINIPDTVGYAIPHQYADTIRQLLERIPNADKAVFSVHCHNDLGLAVANSLAAVVAGARQVECTINGLGERAGNAALEEIVMAIKTRQDLLDVHTRIETEHILAASRLVSGITGFPVQPNKAIVGANAFAHESGIHQDGVLKHRETYEIMSAQSVGWNANKMVMGKHSGRAAFRSRLEELGIALEGDELNAAFARFKELADKKHEIFDEDLQALISDTLADEAPEHFKLASLDVASKTGTIPEAKLVLSVDGAERSAEAEGSGPVDATFKAIETIAESGATLQLYSVNAITQGTDSQGEVTVRLEKGGRIVNGNGADTDIVVASAKAYLNALNLMQVGAKAHPQVEGV</sequence>
<dbReference type="InterPro" id="IPR050073">
    <property type="entry name" value="2-IPM_HCS-like"/>
</dbReference>
<protein>
    <recommendedName>
        <fullName evidence="5 14">2-isopropylmalate synthase</fullName>
        <ecNumber evidence="4 14">2.3.3.13</ecNumber>
    </recommendedName>
    <alternativeName>
        <fullName evidence="12 14">Alpha-IPM synthase</fullName>
    </alternativeName>
    <alternativeName>
        <fullName evidence="14">Alpha-isopropylmalate synthase</fullName>
    </alternativeName>
</protein>
<dbReference type="FunFam" id="3.30.160.270:FF:000003">
    <property type="entry name" value="2-isopropylmalate synthase"/>
    <property type="match status" value="1"/>
</dbReference>
<dbReference type="NCBIfam" id="NF002086">
    <property type="entry name" value="PRK00915.1-3"/>
    <property type="match status" value="1"/>
</dbReference>
<dbReference type="EMBL" id="AOBS01000027">
    <property type="protein sequence ID" value="EME01281.1"/>
    <property type="molecule type" value="Genomic_DNA"/>
</dbReference>
<dbReference type="RefSeq" id="WP_003298974.1">
    <property type="nucleotide sequence ID" value="NZ_AOBS01000027.1"/>
</dbReference>
<evidence type="ECO:0000256" key="5">
    <source>
        <dbReference type="ARBA" id="ARBA00018198"/>
    </source>
</evidence>
<evidence type="ECO:0000256" key="3">
    <source>
        <dbReference type="ARBA" id="ARBA00009396"/>
    </source>
</evidence>
<comment type="cofactor">
    <cofactor evidence="14">
        <name>Mn(2+)</name>
        <dbReference type="ChEBI" id="CHEBI:29035"/>
    </cofactor>
</comment>
<evidence type="ECO:0000256" key="4">
    <source>
        <dbReference type="ARBA" id="ARBA00012973"/>
    </source>
</evidence>
<dbReference type="InterPro" id="IPR005671">
    <property type="entry name" value="LeuA_bact_synth"/>
</dbReference>
<dbReference type="GO" id="GO:0003985">
    <property type="term" value="F:acetyl-CoA C-acetyltransferase activity"/>
    <property type="evidence" value="ECO:0007669"/>
    <property type="project" value="UniProtKB-UniRule"/>
</dbReference>
<keyword evidence="11 14" id="KW-0100">Branched-chain amino acid biosynthesis</keyword>
<dbReference type="NCBIfam" id="NF002087">
    <property type="entry name" value="PRK00915.1-4"/>
    <property type="match status" value="1"/>
</dbReference>
<feature type="domain" description="Pyruvate carboxyltransferase" evidence="15">
    <location>
        <begin position="7"/>
        <end position="269"/>
    </location>
</feature>
<dbReference type="PANTHER" id="PTHR10277">
    <property type="entry name" value="HOMOCITRATE SYNTHASE-RELATED"/>
    <property type="match status" value="1"/>
</dbReference>
<keyword evidence="7 14" id="KW-0028">Amino-acid biosynthesis</keyword>
<dbReference type="PANTHER" id="PTHR10277:SF9">
    <property type="entry name" value="2-ISOPROPYLMALATE SYNTHASE 1, CHLOROPLASTIC-RELATED"/>
    <property type="match status" value="1"/>
</dbReference>
<keyword evidence="14" id="KW-0963">Cytoplasm</keyword>
<evidence type="ECO:0000256" key="10">
    <source>
        <dbReference type="ARBA" id="ARBA00023211"/>
    </source>
</evidence>
<evidence type="ECO:0000313" key="17">
    <source>
        <dbReference type="Proteomes" id="UP000011700"/>
    </source>
</evidence>
<evidence type="ECO:0000256" key="1">
    <source>
        <dbReference type="ARBA" id="ARBA00000064"/>
    </source>
</evidence>
<dbReference type="InterPro" id="IPR013785">
    <property type="entry name" value="Aldolase_TIM"/>
</dbReference>
<dbReference type="UniPathway" id="UPA00048">
    <property type="reaction ID" value="UER00070"/>
</dbReference>
<keyword evidence="9 14" id="KW-0479">Metal-binding</keyword>
<dbReference type="SUPFAM" id="SSF110921">
    <property type="entry name" value="2-isopropylmalate synthase LeuA, allosteric (dimerisation) domain"/>
    <property type="match status" value="1"/>
</dbReference>
<dbReference type="SMART" id="SM00917">
    <property type="entry name" value="LeuA_dimer"/>
    <property type="match status" value="1"/>
</dbReference>
<comment type="function">
    <text evidence="13 14">Catalyzes the condensation of the acetyl group of acetyl-CoA with 3-methyl-2-oxobutanoate (2-ketoisovalerate) to form 3-carboxy-3-hydroxy-4-methylpentanoate (2-isopropylmalate).</text>
</comment>
<evidence type="ECO:0000256" key="6">
    <source>
        <dbReference type="ARBA" id="ARBA00022430"/>
    </source>
</evidence>
<dbReference type="OrthoDB" id="9803573at2"/>
<keyword evidence="6 14" id="KW-0432">Leucine biosynthesis</keyword>
<dbReference type="PROSITE" id="PS50991">
    <property type="entry name" value="PYR_CT"/>
    <property type="match status" value="1"/>
</dbReference>
<comment type="similarity">
    <text evidence="3 14">Belongs to the alpha-IPM synthase/homocitrate synthase family. LeuA type 1 subfamily.</text>
</comment>
<dbReference type="Pfam" id="PF22617">
    <property type="entry name" value="HCS_D2"/>
    <property type="match status" value="1"/>
</dbReference>
<name>M2TVA7_STUST</name>
<dbReference type="NCBIfam" id="TIGR00973">
    <property type="entry name" value="leuA_bact"/>
    <property type="match status" value="1"/>
</dbReference>
<dbReference type="FunFam" id="1.10.238.260:FF:000001">
    <property type="entry name" value="2-isopropylmalate synthase"/>
    <property type="match status" value="1"/>
</dbReference>
<dbReference type="Gene3D" id="1.10.238.260">
    <property type="match status" value="1"/>
</dbReference>
<keyword evidence="10 14" id="KW-0464">Manganese</keyword>
<feature type="binding site" evidence="14">
    <location>
        <position position="206"/>
    </location>
    <ligand>
        <name>Mn(2+)</name>
        <dbReference type="ChEBI" id="CHEBI:29035"/>
    </ligand>
</feature>
<feature type="binding site" evidence="14">
    <location>
        <position position="240"/>
    </location>
    <ligand>
        <name>Mn(2+)</name>
        <dbReference type="ChEBI" id="CHEBI:29035"/>
    </ligand>
</feature>
<dbReference type="Proteomes" id="UP000011700">
    <property type="component" value="Unassembled WGS sequence"/>
</dbReference>
<dbReference type="HAMAP" id="MF_01025">
    <property type="entry name" value="LeuA_type1"/>
    <property type="match status" value="1"/>
</dbReference>
<comment type="caution">
    <text evidence="16">The sequence shown here is derived from an EMBL/GenBank/DDBJ whole genome shotgun (WGS) entry which is preliminary data.</text>
</comment>
<dbReference type="InterPro" id="IPR036230">
    <property type="entry name" value="LeuA_allosteric_dom_sf"/>
</dbReference>
<evidence type="ECO:0000256" key="12">
    <source>
        <dbReference type="ARBA" id="ARBA00029993"/>
    </source>
</evidence>
<dbReference type="GO" id="GO:0003852">
    <property type="term" value="F:2-isopropylmalate synthase activity"/>
    <property type="evidence" value="ECO:0007669"/>
    <property type="project" value="UniProtKB-UniRule"/>
</dbReference>
<evidence type="ECO:0000256" key="7">
    <source>
        <dbReference type="ARBA" id="ARBA00022605"/>
    </source>
</evidence>
<comment type="subunit">
    <text evidence="14">Homodimer.</text>
</comment>
<comment type="catalytic activity">
    <reaction evidence="1 14">
        <text>3-methyl-2-oxobutanoate + acetyl-CoA + H2O = (2S)-2-isopropylmalate + CoA + H(+)</text>
        <dbReference type="Rhea" id="RHEA:21524"/>
        <dbReference type="ChEBI" id="CHEBI:1178"/>
        <dbReference type="ChEBI" id="CHEBI:11851"/>
        <dbReference type="ChEBI" id="CHEBI:15377"/>
        <dbReference type="ChEBI" id="CHEBI:15378"/>
        <dbReference type="ChEBI" id="CHEBI:57287"/>
        <dbReference type="ChEBI" id="CHEBI:57288"/>
        <dbReference type="EC" id="2.3.3.13"/>
    </reaction>
</comment>
<dbReference type="PROSITE" id="PS00815">
    <property type="entry name" value="AIPM_HOMOCIT_SYNTH_1"/>
    <property type="match status" value="1"/>
</dbReference>
<dbReference type="InterPro" id="IPR000891">
    <property type="entry name" value="PYR_CT"/>
</dbReference>
<dbReference type="Pfam" id="PF00682">
    <property type="entry name" value="HMGL-like"/>
    <property type="match status" value="1"/>
</dbReference>
<dbReference type="Gene3D" id="3.20.20.70">
    <property type="entry name" value="Aldolase class I"/>
    <property type="match status" value="1"/>
</dbReference>
<comment type="pathway">
    <text evidence="2 14">Amino-acid biosynthesis; L-leucine biosynthesis; L-leucine from 3-methyl-2-oxobutanoate: step 1/4.</text>
</comment>
<dbReference type="InterPro" id="IPR054691">
    <property type="entry name" value="LeuA/HCS_post-cat"/>
</dbReference>
<dbReference type="InterPro" id="IPR013709">
    <property type="entry name" value="2-isopropylmalate_synth_dimer"/>
</dbReference>
<evidence type="ECO:0000259" key="15">
    <source>
        <dbReference type="PROSITE" id="PS50991"/>
    </source>
</evidence>
<gene>
    <name evidence="14" type="primary">leuA</name>
    <name evidence="16" type="ORF">B381_05009</name>
</gene>
<dbReference type="FunFam" id="3.20.20.70:FF:000010">
    <property type="entry name" value="2-isopropylmalate synthase"/>
    <property type="match status" value="1"/>
</dbReference>
<dbReference type="eggNOG" id="COG0119">
    <property type="taxonomic scope" value="Bacteria"/>
</dbReference>
<dbReference type="EC" id="2.3.3.13" evidence="4 14"/>
<dbReference type="SUPFAM" id="SSF51569">
    <property type="entry name" value="Aldolase"/>
    <property type="match status" value="1"/>
</dbReference>
<organism evidence="16 17">
    <name type="scientific">Stutzerimonas stutzeri NF13</name>
    <dbReference type="NCBI Taxonomy" id="1212548"/>
    <lineage>
        <taxon>Bacteria</taxon>
        <taxon>Pseudomonadati</taxon>
        <taxon>Pseudomonadota</taxon>
        <taxon>Gammaproteobacteria</taxon>
        <taxon>Pseudomonadales</taxon>
        <taxon>Pseudomonadaceae</taxon>
        <taxon>Stutzerimonas</taxon>
    </lineage>
</organism>
<evidence type="ECO:0000256" key="13">
    <source>
        <dbReference type="ARBA" id="ARBA00037629"/>
    </source>
</evidence>
<reference evidence="16 17" key="1">
    <citation type="journal article" date="2013" name="Genome Announc.">
        <title>Draft Genome of Pseudomonas stutzeri Strain NF13, a Nitrogen Fixer Isolated from the Galapagos Rift Hydrothermal Vent.</title>
        <authorList>
            <person name="Pena A."/>
            <person name="Busquets A."/>
            <person name="Gomila M."/>
            <person name="Mayol J."/>
            <person name="Bosch R."/>
            <person name="Nogales B."/>
            <person name="Garcia-Valdes E."/>
            <person name="Bennasar A."/>
            <person name="Lalucat J."/>
        </authorList>
    </citation>
    <scope>NUCLEOTIDE SEQUENCE [LARGE SCALE GENOMIC DNA]</scope>
    <source>
        <strain evidence="16 17">NF13</strain>
    </source>
</reference>
<dbReference type="PATRIC" id="fig|1212548.4.peg.949"/>
<dbReference type="AlphaFoldDB" id="M2TVA7"/>
<dbReference type="CDD" id="cd07940">
    <property type="entry name" value="DRE_TIM_IPMS"/>
    <property type="match status" value="1"/>
</dbReference>
<dbReference type="GO" id="GO:0005829">
    <property type="term" value="C:cytosol"/>
    <property type="evidence" value="ECO:0007669"/>
    <property type="project" value="TreeGrafter"/>
</dbReference>
<dbReference type="PROSITE" id="PS00816">
    <property type="entry name" value="AIPM_HOMOCIT_SYNTH_2"/>
    <property type="match status" value="1"/>
</dbReference>
<dbReference type="GO" id="GO:0009098">
    <property type="term" value="P:L-leucine biosynthetic process"/>
    <property type="evidence" value="ECO:0007669"/>
    <property type="project" value="UniProtKB-UniRule"/>
</dbReference>
<dbReference type="Gene3D" id="3.30.160.270">
    <property type="match status" value="1"/>
</dbReference>
<accession>M2TVA7</accession>
<feature type="binding site" evidence="14">
    <location>
        <position position="204"/>
    </location>
    <ligand>
        <name>Mn(2+)</name>
        <dbReference type="ChEBI" id="CHEBI:29035"/>
    </ligand>
</feature>
<evidence type="ECO:0000256" key="14">
    <source>
        <dbReference type="HAMAP-Rule" id="MF_01025"/>
    </source>
</evidence>
<keyword evidence="8 14" id="KW-0808">Transferase</keyword>
<evidence type="ECO:0000256" key="8">
    <source>
        <dbReference type="ARBA" id="ARBA00022679"/>
    </source>
</evidence>
<dbReference type="GO" id="GO:0030145">
    <property type="term" value="F:manganese ion binding"/>
    <property type="evidence" value="ECO:0007669"/>
    <property type="project" value="UniProtKB-UniRule"/>
</dbReference>
<feature type="binding site" evidence="14">
    <location>
        <position position="16"/>
    </location>
    <ligand>
        <name>Mn(2+)</name>
        <dbReference type="ChEBI" id="CHEBI:29035"/>
    </ligand>
</feature>
<dbReference type="Pfam" id="PF08502">
    <property type="entry name" value="LeuA_dimer"/>
    <property type="match status" value="1"/>
</dbReference>
<dbReference type="InterPro" id="IPR002034">
    <property type="entry name" value="AIPM/Hcit_synth_CS"/>
</dbReference>
<evidence type="ECO:0000256" key="11">
    <source>
        <dbReference type="ARBA" id="ARBA00023304"/>
    </source>
</evidence>
<evidence type="ECO:0000256" key="2">
    <source>
        <dbReference type="ARBA" id="ARBA00004689"/>
    </source>
</evidence>
<evidence type="ECO:0000256" key="9">
    <source>
        <dbReference type="ARBA" id="ARBA00022723"/>
    </source>
</evidence>
<keyword evidence="16" id="KW-0012">Acyltransferase</keyword>
<evidence type="ECO:0000313" key="16">
    <source>
        <dbReference type="EMBL" id="EME01281.1"/>
    </source>
</evidence>